<proteinExistence type="predicted"/>
<dbReference type="InterPro" id="IPR036869">
    <property type="entry name" value="J_dom_sf"/>
</dbReference>
<dbReference type="InterPro" id="IPR018253">
    <property type="entry name" value="DnaJ_domain_CS"/>
</dbReference>
<evidence type="ECO:0000313" key="2">
    <source>
        <dbReference type="EMBL" id="KAF3457754.1"/>
    </source>
</evidence>
<accession>A0A8K0HTP5</accession>
<dbReference type="EMBL" id="VOIH02000001">
    <property type="protein sequence ID" value="KAF3457754.1"/>
    <property type="molecule type" value="Genomic_DNA"/>
</dbReference>
<dbReference type="PANTHER" id="PTHR45098">
    <property type="entry name" value="DNAJ DOMAIN CONTAINING PROTEIN, EXPRESSED"/>
    <property type="match status" value="1"/>
</dbReference>
<organism evidence="2 3">
    <name type="scientific">Rhamnella rubrinervis</name>
    <dbReference type="NCBI Taxonomy" id="2594499"/>
    <lineage>
        <taxon>Eukaryota</taxon>
        <taxon>Viridiplantae</taxon>
        <taxon>Streptophyta</taxon>
        <taxon>Embryophyta</taxon>
        <taxon>Tracheophyta</taxon>
        <taxon>Spermatophyta</taxon>
        <taxon>Magnoliopsida</taxon>
        <taxon>eudicotyledons</taxon>
        <taxon>Gunneridae</taxon>
        <taxon>Pentapetalae</taxon>
        <taxon>rosids</taxon>
        <taxon>fabids</taxon>
        <taxon>Rosales</taxon>
        <taxon>Rhamnaceae</taxon>
        <taxon>rhamnoid group</taxon>
        <taxon>Rhamneae</taxon>
        <taxon>Rhamnella</taxon>
    </lineage>
</organism>
<dbReference type="SUPFAM" id="SSF46565">
    <property type="entry name" value="Chaperone J-domain"/>
    <property type="match status" value="1"/>
</dbReference>
<dbReference type="Gene3D" id="1.10.287.110">
    <property type="entry name" value="DnaJ domain"/>
    <property type="match status" value="1"/>
</dbReference>
<dbReference type="Pfam" id="PF00226">
    <property type="entry name" value="DnaJ"/>
    <property type="match status" value="1"/>
</dbReference>
<evidence type="ECO:0000259" key="1">
    <source>
        <dbReference type="PROSITE" id="PS50076"/>
    </source>
</evidence>
<sequence>MDMDVDHYSVLGLPSGEEGAELTEIEISRAYKAKALELHPDKRPHDPDAHSNFQKLKSSYDILKDEKARKLFDHLLKIILTAHARQGIPTAIKMALLNSTFLKYEHAIIGTDPNLPNMLKLQIQMTGAEEVATAYAGTLHYQVVYWLQNHALNLPGPSLQGLPLQITTERDDIASIIHTPKQIAPEASLHQKLLHQGVFHTLMITPAFRQCSLDLEKDIPIAEFNTDGSLNFVSHINGHFICDIDPSMCYPGYDCPSDEVAQLYTHPSQRISVLDKELMDIINHRTTSSSAFADKEAEIRRRKKQLKEIDDDLDRKPSKLVQQFQVLPSDDDAVLESLFSEQEQEDEQTTLVIRSSQSYYSDSEDTDDSYALKINPADESLAPIMQTIRIPSPNVSIQVLRSELLEKDILIGMDVYA</sequence>
<name>A0A8K0HTP5_9ROSA</name>
<dbReference type="PROSITE" id="PS00636">
    <property type="entry name" value="DNAJ_1"/>
    <property type="match status" value="1"/>
</dbReference>
<dbReference type="SMART" id="SM00271">
    <property type="entry name" value="DnaJ"/>
    <property type="match status" value="1"/>
</dbReference>
<gene>
    <name evidence="2" type="ORF">FNV43_RR02413</name>
</gene>
<keyword evidence="3" id="KW-1185">Reference proteome</keyword>
<dbReference type="CDD" id="cd06257">
    <property type="entry name" value="DnaJ"/>
    <property type="match status" value="1"/>
</dbReference>
<feature type="domain" description="J" evidence="1">
    <location>
        <begin position="6"/>
        <end position="76"/>
    </location>
</feature>
<dbReference type="InterPro" id="IPR001623">
    <property type="entry name" value="DnaJ_domain"/>
</dbReference>
<dbReference type="PRINTS" id="PR00625">
    <property type="entry name" value="JDOMAIN"/>
</dbReference>
<dbReference type="PANTHER" id="PTHR45098:SF1">
    <property type="entry name" value="DNAJ DOMAIN CONTAINING PROTEIN, EXPRESSED"/>
    <property type="match status" value="1"/>
</dbReference>
<dbReference type="PROSITE" id="PS50076">
    <property type="entry name" value="DNAJ_2"/>
    <property type="match status" value="1"/>
</dbReference>
<dbReference type="Proteomes" id="UP000796880">
    <property type="component" value="Unassembled WGS sequence"/>
</dbReference>
<evidence type="ECO:0000313" key="3">
    <source>
        <dbReference type="Proteomes" id="UP000796880"/>
    </source>
</evidence>
<dbReference type="OrthoDB" id="1720991at2759"/>
<dbReference type="AlphaFoldDB" id="A0A8K0HTP5"/>
<protein>
    <recommendedName>
        <fullName evidence="1">J domain-containing protein</fullName>
    </recommendedName>
</protein>
<comment type="caution">
    <text evidence="2">The sequence shown here is derived from an EMBL/GenBank/DDBJ whole genome shotgun (WGS) entry which is preliminary data.</text>
</comment>
<reference evidence="2" key="1">
    <citation type="submission" date="2020-03" db="EMBL/GenBank/DDBJ databases">
        <title>A high-quality chromosome-level genome assembly of a woody plant with both climbing and erect habits, Rhamnella rubrinervis.</title>
        <authorList>
            <person name="Lu Z."/>
            <person name="Yang Y."/>
            <person name="Zhu X."/>
            <person name="Sun Y."/>
        </authorList>
    </citation>
    <scope>NUCLEOTIDE SEQUENCE</scope>
    <source>
        <strain evidence="2">BYM</strain>
        <tissue evidence="2">Leaf</tissue>
    </source>
</reference>